<evidence type="ECO:0000313" key="5">
    <source>
        <dbReference type="Proteomes" id="UP000445000"/>
    </source>
</evidence>
<dbReference type="AlphaFoldDB" id="A0A829YLQ4"/>
<keyword evidence="2 3" id="KW-0378">Hydrolase</keyword>
<comment type="function">
    <text evidence="3">Probably deamidates glutamine residues to glutamate on methyl-accepting chemotaxis receptors (MCPs), playing an important role in chemotaxis.</text>
</comment>
<dbReference type="Pfam" id="PF03975">
    <property type="entry name" value="CheD"/>
    <property type="match status" value="1"/>
</dbReference>
<dbReference type="GO" id="GO:0050568">
    <property type="term" value="F:protein-glutamine glutaminase activity"/>
    <property type="evidence" value="ECO:0007669"/>
    <property type="project" value="UniProtKB-UniRule"/>
</dbReference>
<comment type="caution">
    <text evidence="4">The sequence shown here is derived from an EMBL/GenBank/DDBJ whole genome shotgun (WGS) entry which is preliminary data.</text>
</comment>
<dbReference type="EMBL" id="BLJN01000007">
    <property type="protein sequence ID" value="GFE83762.1"/>
    <property type="molecule type" value="Genomic_DNA"/>
</dbReference>
<evidence type="ECO:0000256" key="1">
    <source>
        <dbReference type="ARBA" id="ARBA00022500"/>
    </source>
</evidence>
<accession>A0A829YLQ4</accession>
<dbReference type="InterPro" id="IPR038592">
    <property type="entry name" value="CheD-like_sf"/>
</dbReference>
<evidence type="ECO:0000256" key="2">
    <source>
        <dbReference type="ARBA" id="ARBA00022801"/>
    </source>
</evidence>
<dbReference type="CDD" id="cd16352">
    <property type="entry name" value="CheD"/>
    <property type="match status" value="1"/>
</dbReference>
<evidence type="ECO:0000313" key="4">
    <source>
        <dbReference type="EMBL" id="GFE83762.1"/>
    </source>
</evidence>
<keyword evidence="4" id="KW-0675">Receptor</keyword>
<keyword evidence="1 3" id="KW-0145">Chemotaxis</keyword>
<protein>
    <recommendedName>
        <fullName evidence="3">Probable chemoreceptor glutamine deamidase CheD</fullName>
        <ecNumber evidence="3">3.5.1.44</ecNumber>
    </recommendedName>
</protein>
<dbReference type="SUPFAM" id="SSF64438">
    <property type="entry name" value="CNF1/YfiH-like putative cysteine hydrolases"/>
    <property type="match status" value="1"/>
</dbReference>
<dbReference type="GO" id="GO:0006935">
    <property type="term" value="P:chemotaxis"/>
    <property type="evidence" value="ECO:0007669"/>
    <property type="project" value="UniProtKB-UniRule"/>
</dbReference>
<proteinExistence type="inferred from homology"/>
<dbReference type="RefSeq" id="WP_161815390.1">
    <property type="nucleotide sequence ID" value="NZ_BLJO01000012.1"/>
</dbReference>
<dbReference type="InterPro" id="IPR005659">
    <property type="entry name" value="Chemorcpt_Glu_NH3ase_CheD"/>
</dbReference>
<sequence>MLHTSSMSEVVLKIGQFYFGGGRTKIRTLLGSCVSITMWHPRLKIGGMCHYMLPQRGAGGTASSAAEGNYADEVMQMFLGEIRHAGTRPRDYIVKLFGGGCMFADSSELREVSGRNVSAGRTLLARHGFSISAENTGGSGSRVLVFELWSGDVWIRRGLALAT</sequence>
<keyword evidence="5" id="KW-1185">Reference proteome</keyword>
<dbReference type="Gene3D" id="3.30.1330.200">
    <property type="match status" value="1"/>
</dbReference>
<dbReference type="Proteomes" id="UP000445000">
    <property type="component" value="Unassembled WGS sequence"/>
</dbReference>
<comment type="catalytic activity">
    <reaction evidence="3">
        <text>L-glutaminyl-[protein] + H2O = L-glutamyl-[protein] + NH4(+)</text>
        <dbReference type="Rhea" id="RHEA:16441"/>
        <dbReference type="Rhea" id="RHEA-COMP:10207"/>
        <dbReference type="Rhea" id="RHEA-COMP:10208"/>
        <dbReference type="ChEBI" id="CHEBI:15377"/>
        <dbReference type="ChEBI" id="CHEBI:28938"/>
        <dbReference type="ChEBI" id="CHEBI:29973"/>
        <dbReference type="ChEBI" id="CHEBI:30011"/>
        <dbReference type="EC" id="3.5.1.44"/>
    </reaction>
</comment>
<dbReference type="HAMAP" id="MF_01440">
    <property type="entry name" value="CheD"/>
    <property type="match status" value="1"/>
</dbReference>
<evidence type="ECO:0000256" key="3">
    <source>
        <dbReference type="HAMAP-Rule" id="MF_01440"/>
    </source>
</evidence>
<name>A0A829YLQ4_9GAMM</name>
<dbReference type="EC" id="3.5.1.44" evidence="3"/>
<dbReference type="PANTHER" id="PTHR35147:SF3">
    <property type="entry name" value="CHEMORECEPTOR GLUTAMINE DEAMIDASE CHED 1-RELATED"/>
    <property type="match status" value="1"/>
</dbReference>
<dbReference type="PANTHER" id="PTHR35147">
    <property type="entry name" value="CHEMORECEPTOR GLUTAMINE DEAMIDASE CHED-RELATED"/>
    <property type="match status" value="1"/>
</dbReference>
<dbReference type="InterPro" id="IPR011324">
    <property type="entry name" value="Cytotoxic_necrot_fac-like_cat"/>
</dbReference>
<organism evidence="4 5">
    <name type="scientific">Steroidobacter agaridevorans</name>
    <dbReference type="NCBI Taxonomy" id="2695856"/>
    <lineage>
        <taxon>Bacteria</taxon>
        <taxon>Pseudomonadati</taxon>
        <taxon>Pseudomonadota</taxon>
        <taxon>Gammaproteobacteria</taxon>
        <taxon>Steroidobacterales</taxon>
        <taxon>Steroidobacteraceae</taxon>
        <taxon>Steroidobacter</taxon>
    </lineage>
</organism>
<reference evidence="5" key="1">
    <citation type="submission" date="2020-01" db="EMBL/GenBank/DDBJ databases">
        <title>'Steroidobacter agaridevorans' sp. nov., agar-degrading bacteria isolated from rhizosphere soils.</title>
        <authorList>
            <person name="Ikenaga M."/>
            <person name="Kataoka M."/>
            <person name="Murouchi A."/>
            <person name="Katsuragi S."/>
            <person name="Sakai M."/>
        </authorList>
    </citation>
    <scope>NUCLEOTIDE SEQUENCE [LARGE SCALE GENOMIC DNA]</scope>
    <source>
        <strain evidence="5">YU21-B</strain>
    </source>
</reference>
<comment type="similarity">
    <text evidence="3">Belongs to the CheD family.</text>
</comment>
<gene>
    <name evidence="4" type="primary">cheD_2</name>
    <name evidence="3" type="synonym">cheD</name>
    <name evidence="4" type="ORF">GCM10011487_57620</name>
</gene>